<dbReference type="CDD" id="cd00090">
    <property type="entry name" value="HTH_ARSR"/>
    <property type="match status" value="1"/>
</dbReference>
<accession>A0AAD2C3H2</accession>
<name>A0AAD2C3H2_9RALS</name>
<gene>
    <name evidence="3" type="ORF">R77564_03690</name>
    <name evidence="2" type="ORF">R77567_03371</name>
</gene>
<dbReference type="InterPro" id="IPR036390">
    <property type="entry name" value="WH_DNA-bd_sf"/>
</dbReference>
<dbReference type="Gene3D" id="1.10.10.10">
    <property type="entry name" value="Winged helix-like DNA-binding domain superfamily/Winged helix DNA-binding domain"/>
    <property type="match status" value="1"/>
</dbReference>
<evidence type="ECO:0000313" key="3">
    <source>
        <dbReference type="EMBL" id="CAJ0893173.1"/>
    </source>
</evidence>
<dbReference type="Proteomes" id="UP001190491">
    <property type="component" value="Unassembled WGS sequence"/>
</dbReference>
<evidence type="ECO:0000313" key="2">
    <source>
        <dbReference type="EMBL" id="CAJ0881256.1"/>
    </source>
</evidence>
<dbReference type="Pfam" id="PF13730">
    <property type="entry name" value="HTH_36"/>
    <property type="match status" value="1"/>
</dbReference>
<dbReference type="EMBL" id="CAUDKO010000007">
    <property type="protein sequence ID" value="CAJ0881256.1"/>
    <property type="molecule type" value="Genomic_DNA"/>
</dbReference>
<protein>
    <recommendedName>
        <fullName evidence="6">Helix-turn-helix domain-containing protein</fullName>
    </recommendedName>
</protein>
<organism evidence="2 5">
    <name type="scientific">Ralstonia flatus</name>
    <dbReference type="NCBI Taxonomy" id="3058601"/>
    <lineage>
        <taxon>Bacteria</taxon>
        <taxon>Pseudomonadati</taxon>
        <taxon>Pseudomonadota</taxon>
        <taxon>Betaproteobacteria</taxon>
        <taxon>Burkholderiales</taxon>
        <taxon>Burkholderiaceae</taxon>
        <taxon>Ralstonia</taxon>
    </lineage>
</organism>
<proteinExistence type="predicted"/>
<dbReference type="GO" id="GO:0006355">
    <property type="term" value="P:regulation of DNA-templated transcription"/>
    <property type="evidence" value="ECO:0007669"/>
    <property type="project" value="UniProtKB-ARBA"/>
</dbReference>
<sequence>MATATTGKTATVLPMRRPAKPDQASDKKWGKAVMKHGFCIIPSILLRAQQRLGLNPTQLAVLLQLADYWWQADRKPYPSKQTLHERLGISPRQIQRHIADLEEAGLVKRVERRATNGGKLSNEYDLSGLVERLKKIAPELDEAKVISRAATSKGGLAKVRATKAKPADAQQEE</sequence>
<evidence type="ECO:0000313" key="5">
    <source>
        <dbReference type="Proteomes" id="UP001190491"/>
    </source>
</evidence>
<feature type="region of interest" description="Disordered" evidence="1">
    <location>
        <begin position="1"/>
        <end position="27"/>
    </location>
</feature>
<dbReference type="AlphaFoldDB" id="A0AAD2C3H2"/>
<dbReference type="Proteomes" id="UP001189792">
    <property type="component" value="Unassembled WGS sequence"/>
</dbReference>
<evidence type="ECO:0008006" key="6">
    <source>
        <dbReference type="Google" id="ProtNLM"/>
    </source>
</evidence>
<feature type="region of interest" description="Disordered" evidence="1">
    <location>
        <begin position="153"/>
        <end position="173"/>
    </location>
</feature>
<dbReference type="SUPFAM" id="SSF46785">
    <property type="entry name" value="Winged helix' DNA-binding domain"/>
    <property type="match status" value="1"/>
</dbReference>
<evidence type="ECO:0000256" key="1">
    <source>
        <dbReference type="SAM" id="MobiDB-lite"/>
    </source>
</evidence>
<reference evidence="2 4" key="1">
    <citation type="submission" date="2023-07" db="EMBL/GenBank/DDBJ databases">
        <authorList>
            <person name="Peeters C."/>
        </authorList>
    </citation>
    <scope>NUCLEOTIDE SEQUENCE</scope>
    <source>
        <strain evidence="3 4">LMG 32965</strain>
        <strain evidence="2">R-77567</strain>
    </source>
</reference>
<dbReference type="InterPro" id="IPR036388">
    <property type="entry name" value="WH-like_DNA-bd_sf"/>
</dbReference>
<comment type="caution">
    <text evidence="2">The sequence shown here is derived from an EMBL/GenBank/DDBJ whole genome shotgun (WGS) entry which is preliminary data.</text>
</comment>
<dbReference type="InterPro" id="IPR011991">
    <property type="entry name" value="ArsR-like_HTH"/>
</dbReference>
<evidence type="ECO:0000313" key="4">
    <source>
        <dbReference type="Proteomes" id="UP001189792"/>
    </source>
</evidence>
<dbReference type="EMBL" id="CAUDLI010000008">
    <property type="protein sequence ID" value="CAJ0893173.1"/>
    <property type="molecule type" value="Genomic_DNA"/>
</dbReference>
<keyword evidence="4" id="KW-1185">Reference proteome</keyword>
<dbReference type="RefSeq" id="WP_316857375.1">
    <property type="nucleotide sequence ID" value="NZ_CAUDKO010000007.1"/>
</dbReference>